<protein>
    <submittedName>
        <fullName evidence="1">Uncharacterized protein</fullName>
    </submittedName>
</protein>
<evidence type="ECO:0000313" key="1">
    <source>
        <dbReference type="EMBL" id="KAH6943644.1"/>
    </source>
</evidence>
<gene>
    <name evidence="1" type="ORF">HPB50_025028</name>
</gene>
<sequence>MLTQEVETLKKQLHETSLKVTSQDQYSRNKNIEIKGIPHERTEKLVDVLGKVGDALGEPIKEQDIEVCHRVATRKAATEQSIVVVFNQRAKREQVLEKARKARINSNDLGFDKSQAIYINEHLCPQLKRLLGLAIAKKRELNWRFVWVKGETVVHVWKQPQNDELASVTSAGYKALLSACWYLDYISYGPDWKKYYGCDPHHFAGTPAQKALVIGGEVCLWAEYIDATNIISRTWPRASAVAERLWSPATVNNVEEAAPRLEEHRCRMRR</sequence>
<evidence type="ECO:0000313" key="2">
    <source>
        <dbReference type="Proteomes" id="UP000821845"/>
    </source>
</evidence>
<organism evidence="1 2">
    <name type="scientific">Hyalomma asiaticum</name>
    <name type="common">Tick</name>
    <dbReference type="NCBI Taxonomy" id="266040"/>
    <lineage>
        <taxon>Eukaryota</taxon>
        <taxon>Metazoa</taxon>
        <taxon>Ecdysozoa</taxon>
        <taxon>Arthropoda</taxon>
        <taxon>Chelicerata</taxon>
        <taxon>Arachnida</taxon>
        <taxon>Acari</taxon>
        <taxon>Parasitiformes</taxon>
        <taxon>Ixodida</taxon>
        <taxon>Ixodoidea</taxon>
        <taxon>Ixodidae</taxon>
        <taxon>Hyalomminae</taxon>
        <taxon>Hyalomma</taxon>
    </lineage>
</organism>
<reference evidence="1" key="1">
    <citation type="submission" date="2020-05" db="EMBL/GenBank/DDBJ databases">
        <title>Large-scale comparative analyses of tick genomes elucidate their genetic diversity and vector capacities.</title>
        <authorList>
            <person name="Jia N."/>
            <person name="Wang J."/>
            <person name="Shi W."/>
            <person name="Du L."/>
            <person name="Sun Y."/>
            <person name="Zhan W."/>
            <person name="Jiang J."/>
            <person name="Wang Q."/>
            <person name="Zhang B."/>
            <person name="Ji P."/>
            <person name="Sakyi L.B."/>
            <person name="Cui X."/>
            <person name="Yuan T."/>
            <person name="Jiang B."/>
            <person name="Yang W."/>
            <person name="Lam T.T.-Y."/>
            <person name="Chang Q."/>
            <person name="Ding S."/>
            <person name="Wang X."/>
            <person name="Zhu J."/>
            <person name="Ruan X."/>
            <person name="Zhao L."/>
            <person name="Wei J."/>
            <person name="Que T."/>
            <person name="Du C."/>
            <person name="Cheng J."/>
            <person name="Dai P."/>
            <person name="Han X."/>
            <person name="Huang E."/>
            <person name="Gao Y."/>
            <person name="Liu J."/>
            <person name="Shao H."/>
            <person name="Ye R."/>
            <person name="Li L."/>
            <person name="Wei W."/>
            <person name="Wang X."/>
            <person name="Wang C."/>
            <person name="Yang T."/>
            <person name="Huo Q."/>
            <person name="Li W."/>
            <person name="Guo W."/>
            <person name="Chen H."/>
            <person name="Zhou L."/>
            <person name="Ni X."/>
            <person name="Tian J."/>
            <person name="Zhou Y."/>
            <person name="Sheng Y."/>
            <person name="Liu T."/>
            <person name="Pan Y."/>
            <person name="Xia L."/>
            <person name="Li J."/>
            <person name="Zhao F."/>
            <person name="Cao W."/>
        </authorList>
    </citation>
    <scope>NUCLEOTIDE SEQUENCE</scope>
    <source>
        <strain evidence="1">Hyas-2018</strain>
    </source>
</reference>
<proteinExistence type="predicted"/>
<dbReference type="Proteomes" id="UP000821845">
    <property type="component" value="Chromosome 10"/>
</dbReference>
<comment type="caution">
    <text evidence="1">The sequence shown here is derived from an EMBL/GenBank/DDBJ whole genome shotgun (WGS) entry which is preliminary data.</text>
</comment>
<keyword evidence="2" id="KW-1185">Reference proteome</keyword>
<name>A0ACB7TFL8_HYAAI</name>
<accession>A0ACB7TFL8</accession>
<dbReference type="EMBL" id="CM023490">
    <property type="protein sequence ID" value="KAH6943644.1"/>
    <property type="molecule type" value="Genomic_DNA"/>
</dbReference>